<evidence type="ECO:0000313" key="2">
    <source>
        <dbReference type="Proteomes" id="UP000557717"/>
    </source>
</evidence>
<dbReference type="RefSeq" id="WP_184022329.1">
    <property type="nucleotide sequence ID" value="NZ_JACHFD010000038.1"/>
</dbReference>
<evidence type="ECO:0000313" key="1">
    <source>
        <dbReference type="EMBL" id="MBB5353861.1"/>
    </source>
</evidence>
<dbReference type="AlphaFoldDB" id="A0A840VMK5"/>
<organism evidence="1 2">
    <name type="scientific">Haloferula luteola</name>
    <dbReference type="NCBI Taxonomy" id="595692"/>
    <lineage>
        <taxon>Bacteria</taxon>
        <taxon>Pseudomonadati</taxon>
        <taxon>Verrucomicrobiota</taxon>
        <taxon>Verrucomicrobiia</taxon>
        <taxon>Verrucomicrobiales</taxon>
        <taxon>Verrucomicrobiaceae</taxon>
        <taxon>Haloferula</taxon>
    </lineage>
</organism>
<sequence length="93" mass="10546">MAKKLNPQPIHKVRFGHIQVSIWSNTDAEGTTFHTLSLERSYRLGEEWKSQTLTLRPNEVARVTGALQQVYADLHLHPDCASNPAREPLQRSA</sequence>
<accession>A0A840VMK5</accession>
<protein>
    <submittedName>
        <fullName evidence="1">Uncharacterized protein</fullName>
    </submittedName>
</protein>
<gene>
    <name evidence="1" type="ORF">HNR46_004125</name>
</gene>
<keyword evidence="2" id="KW-1185">Reference proteome</keyword>
<proteinExistence type="predicted"/>
<name>A0A840VMK5_9BACT</name>
<dbReference type="Proteomes" id="UP000557717">
    <property type="component" value="Unassembled WGS sequence"/>
</dbReference>
<dbReference type="EMBL" id="JACHFD010000038">
    <property type="protein sequence ID" value="MBB5353861.1"/>
    <property type="molecule type" value="Genomic_DNA"/>
</dbReference>
<reference evidence="1 2" key="1">
    <citation type="submission" date="2020-08" db="EMBL/GenBank/DDBJ databases">
        <title>Genomic Encyclopedia of Type Strains, Phase IV (KMG-IV): sequencing the most valuable type-strain genomes for metagenomic binning, comparative biology and taxonomic classification.</title>
        <authorList>
            <person name="Goeker M."/>
        </authorList>
    </citation>
    <scope>NUCLEOTIDE SEQUENCE [LARGE SCALE GENOMIC DNA]</scope>
    <source>
        <strain evidence="1 2">YC6886</strain>
    </source>
</reference>
<comment type="caution">
    <text evidence="1">The sequence shown here is derived from an EMBL/GenBank/DDBJ whole genome shotgun (WGS) entry which is preliminary data.</text>
</comment>